<dbReference type="InterPro" id="IPR036869">
    <property type="entry name" value="J_dom_sf"/>
</dbReference>
<protein>
    <submittedName>
        <fullName evidence="3">Caspase domain</fullName>
    </submittedName>
</protein>
<reference evidence="3" key="1">
    <citation type="submission" date="2020-09" db="EMBL/GenBank/DDBJ databases">
        <title>Comparative genome analyses of four rice-infecting Rhizoctonia solani isolates reveal extensive enrichment of homogalacturonan modification genes.</title>
        <authorList>
            <person name="Lee D.-Y."/>
            <person name="Jeon J."/>
            <person name="Kim K.-T."/>
            <person name="Cheong K."/>
            <person name="Song H."/>
            <person name="Choi G."/>
            <person name="Ko J."/>
            <person name="Opiyo S.O."/>
            <person name="Zuo S."/>
            <person name="Madhav S."/>
            <person name="Lee Y.-H."/>
            <person name="Wang G.-L."/>
        </authorList>
    </citation>
    <scope>NUCLEOTIDE SEQUENCE</scope>
    <source>
        <strain evidence="3">AG1-IA YN-7</strain>
    </source>
</reference>
<evidence type="ECO:0000256" key="1">
    <source>
        <dbReference type="ARBA" id="ARBA00009005"/>
    </source>
</evidence>
<dbReference type="InterPro" id="IPR011600">
    <property type="entry name" value="Pept_C14_caspase"/>
</dbReference>
<name>A0A8H7LFK2_9AGAM</name>
<dbReference type="PRINTS" id="PR00625">
    <property type="entry name" value="JDOMAIN"/>
</dbReference>
<feature type="domain" description="J" evidence="2">
    <location>
        <begin position="941"/>
        <end position="1027"/>
    </location>
</feature>
<dbReference type="PANTHER" id="PTHR48104">
    <property type="entry name" value="METACASPASE-4"/>
    <property type="match status" value="1"/>
</dbReference>
<dbReference type="GO" id="GO:0004197">
    <property type="term" value="F:cysteine-type endopeptidase activity"/>
    <property type="evidence" value="ECO:0007669"/>
    <property type="project" value="InterPro"/>
</dbReference>
<dbReference type="InterPro" id="IPR050452">
    <property type="entry name" value="Metacaspase"/>
</dbReference>
<gene>
    <name evidence="3" type="ORF">RHS04_09607</name>
</gene>
<evidence type="ECO:0000313" key="4">
    <source>
        <dbReference type="Proteomes" id="UP000650582"/>
    </source>
</evidence>
<comment type="caution">
    <text evidence="3">The sequence shown here is derived from an EMBL/GenBank/DDBJ whole genome shotgun (WGS) entry which is preliminary data.</text>
</comment>
<dbReference type="GO" id="GO:0005737">
    <property type="term" value="C:cytoplasm"/>
    <property type="evidence" value="ECO:0007669"/>
    <property type="project" value="TreeGrafter"/>
</dbReference>
<dbReference type="CDD" id="cd06257">
    <property type="entry name" value="DnaJ"/>
    <property type="match status" value="1"/>
</dbReference>
<dbReference type="Proteomes" id="UP000650582">
    <property type="component" value="Unassembled WGS sequence"/>
</dbReference>
<accession>A0A8H7LFK2</accession>
<evidence type="ECO:0000259" key="2">
    <source>
        <dbReference type="PROSITE" id="PS50076"/>
    </source>
</evidence>
<dbReference type="PROSITE" id="PS50076">
    <property type="entry name" value="DNAJ_2"/>
    <property type="match status" value="1"/>
</dbReference>
<dbReference type="SMART" id="SM00271">
    <property type="entry name" value="DnaJ"/>
    <property type="match status" value="1"/>
</dbReference>
<dbReference type="GO" id="GO:0006508">
    <property type="term" value="P:proteolysis"/>
    <property type="evidence" value="ECO:0007669"/>
    <property type="project" value="InterPro"/>
</dbReference>
<proteinExistence type="inferred from homology"/>
<dbReference type="Gene3D" id="3.40.50.12660">
    <property type="match status" value="1"/>
</dbReference>
<dbReference type="PANTHER" id="PTHR48104:SF30">
    <property type="entry name" value="METACASPASE-1"/>
    <property type="match status" value="1"/>
</dbReference>
<dbReference type="SUPFAM" id="SSF46565">
    <property type="entry name" value="Chaperone J-domain"/>
    <property type="match status" value="1"/>
</dbReference>
<evidence type="ECO:0000313" key="3">
    <source>
        <dbReference type="EMBL" id="KAF8666747.1"/>
    </source>
</evidence>
<dbReference type="Pfam" id="PF00226">
    <property type="entry name" value="DnaJ"/>
    <property type="match status" value="1"/>
</dbReference>
<dbReference type="AlphaFoldDB" id="A0A8H7LFK2"/>
<dbReference type="Gene3D" id="1.10.287.110">
    <property type="entry name" value="DnaJ domain"/>
    <property type="match status" value="1"/>
</dbReference>
<dbReference type="EMBL" id="JACYCC010000398">
    <property type="protein sequence ID" value="KAF8666747.1"/>
    <property type="molecule type" value="Genomic_DNA"/>
</dbReference>
<comment type="similarity">
    <text evidence="1">Belongs to the peptidase C14B family.</text>
</comment>
<dbReference type="Pfam" id="PF00656">
    <property type="entry name" value="Peptidase_C14"/>
    <property type="match status" value="1"/>
</dbReference>
<dbReference type="InterPro" id="IPR001623">
    <property type="entry name" value="DnaJ_domain"/>
</dbReference>
<sequence length="1155" mass="129526">MGGLMSRTTTDSPTSVLLFTQNIARHPIAWDPTQQRPTQEVIHAVHSALHFALDPCVDHPNEPLSFGMQDGLLVIPNREDLKQREGPKSGWEVNAKLFIYANGQKSGEYAKILERALAELQGVMGATTLESFVISLSNIGWHGEAVDTEGLDEVDKLGDLWALMSSRTELKSIGVSDFSSQHLQRLLSLVDSNPSLRKPSITQLNLPPSAAEPTELLELTQKEGINLQTHADDLGTTKQMVRLLSEFEGRLPLSPAFIKLRDQERYDEALPMEWILKYTVFNRDRGIVGEKGVALPTSPYRTPDNAPFRNILPSTIVGAEKGLKTSVLLHVLGSYEYKYGYPSIAIDSTNSNGRKRLSDDDNNEGARCAKRRNFGHTISYGESLTAHQQYIDPRDNVRRAWTSSVPAGPAPKAHVPLSIKVPERHTHSVSYSIEESPTSSQELHLMPHHQLYREHHSPNVLGSMSDWSFSPPSYPYGHNPLSQSTGVTRNVFHASSLDNARWYRESRQNSIAEYTYPNEDTLAPPRRYTDFPNSPLVSPFDFMEGATRSYEEEQDIEYFEPGTARSLSPEPFSPSDWEGIPESVVSSSLADNPGKRRALIIALEYGGVDQRWNDNKSTPMFVKGPYSDGEDVYNLLLQQGYHEDEITFMTDEPGTPTRLRPTCSNIKYQLAQLIADANPGDRFFLYYAGHGIQVEDTDGDEFDGWDEAIIPADWATAYNYRDEGLIIDDYLKEVCVNALPKGAHLTAVFDCCHAGTIMDLTYEHSTKENGKFKLNELTGLLSRRLPSRYESVDGRVAFTRCIRESAKVYRLANATFRLNPTLKQLYEYILCHGRPDPEIYGRRYTQDPVLATTYKLSHSSTFLETALPSLLQHNSSRSTRDQFITLVRFFMMRSHIFPVFLAPFRLFQPSVGGIRYASTSSGPGTTSNQPYPFPTHTKSPTPFEIFHLPPSASSSDIKSRYYELVRSHHPDCIACRSLPRTVAHERFQAITHAYEVLTGKRKAGRGAATTAEAAEIARRRAAYRAAYASGRPYTGRRNEWGGFEYPDSAAYRERYSKGDITGNQAFYVAVSVIVVALLQATHLSPLLSSKPPTSISSVDRRHEQARLALEEARSRGQVYGDERREGIRKWVREAGLEGAGQNIGHGGRRRDSEEE</sequence>
<organism evidence="3 4">
    <name type="scientific">Rhizoctonia solani</name>
    <dbReference type="NCBI Taxonomy" id="456999"/>
    <lineage>
        <taxon>Eukaryota</taxon>
        <taxon>Fungi</taxon>
        <taxon>Dikarya</taxon>
        <taxon>Basidiomycota</taxon>
        <taxon>Agaricomycotina</taxon>
        <taxon>Agaricomycetes</taxon>
        <taxon>Cantharellales</taxon>
        <taxon>Ceratobasidiaceae</taxon>
        <taxon>Rhizoctonia</taxon>
    </lineage>
</organism>